<dbReference type="EMBL" id="MUKV01000035">
    <property type="protein sequence ID" value="OQS33985.1"/>
    <property type="molecule type" value="Genomic_DNA"/>
</dbReference>
<sequence length="174" mass="20035">MVKLVRPVLGIELTSSATETQDTRLDSVSQLPPLGPRSRYRFAGPHAKDLSLPFIRRIAGRTYPHYWQPAEAKDEFEACALGRQYAAHLAQMLKLNRQHSACGLLFRIASDMDFSDRSHRRSMCKSFFNYLEILLSLGAQQVNLAQHVEALQRFHLCLDELETLQRKPRRKKRS</sequence>
<reference evidence="1 2" key="1">
    <citation type="submission" date="2017-02" db="EMBL/GenBank/DDBJ databases">
        <title>Chromobacterium haemolyticum H5244.</title>
        <authorList>
            <person name="Gulvik C.A."/>
        </authorList>
    </citation>
    <scope>NUCLEOTIDE SEQUENCE [LARGE SCALE GENOMIC DNA]</scope>
    <source>
        <strain evidence="1 2">H5244</strain>
    </source>
</reference>
<gene>
    <name evidence="1" type="ORF">B0T45_19495</name>
</gene>
<name>A0A1W0CGT8_9NEIS</name>
<comment type="caution">
    <text evidence="1">The sequence shown here is derived from an EMBL/GenBank/DDBJ whole genome shotgun (WGS) entry which is preliminary data.</text>
</comment>
<evidence type="ECO:0000313" key="1">
    <source>
        <dbReference type="EMBL" id="OQS33985.1"/>
    </source>
</evidence>
<evidence type="ECO:0000313" key="2">
    <source>
        <dbReference type="Proteomes" id="UP000192721"/>
    </source>
</evidence>
<dbReference type="RefSeq" id="WP_081556613.1">
    <property type="nucleotide sequence ID" value="NZ_MUKV01000035.1"/>
</dbReference>
<dbReference type="Proteomes" id="UP000192721">
    <property type="component" value="Unassembled WGS sequence"/>
</dbReference>
<proteinExistence type="predicted"/>
<accession>A0A1W0CGT8</accession>
<dbReference type="AlphaFoldDB" id="A0A1W0CGT8"/>
<organism evidence="1 2">
    <name type="scientific">Chromobacterium haemolyticum</name>
    <dbReference type="NCBI Taxonomy" id="394935"/>
    <lineage>
        <taxon>Bacteria</taxon>
        <taxon>Pseudomonadati</taxon>
        <taxon>Pseudomonadota</taxon>
        <taxon>Betaproteobacteria</taxon>
        <taxon>Neisseriales</taxon>
        <taxon>Chromobacteriaceae</taxon>
        <taxon>Chromobacterium</taxon>
    </lineage>
</organism>
<protein>
    <submittedName>
        <fullName evidence="1">Uncharacterized protein</fullName>
    </submittedName>
</protein>